<evidence type="ECO:0000313" key="3">
    <source>
        <dbReference type="Proteomes" id="UP000001940"/>
    </source>
</evidence>
<dbReference type="KEGG" id="cel:CELE_F54B8.11"/>
<dbReference type="FunCoup" id="Q9XTV7">
    <property type="interactions" value="22"/>
</dbReference>
<dbReference type="PANTHER" id="PTHR46418">
    <property type="entry name" value="SRBC-64-RELATED-RELATED"/>
    <property type="match status" value="1"/>
</dbReference>
<dbReference type="PhylomeDB" id="Q9XTV7"/>
<keyword evidence="2" id="KW-0675">Receptor</keyword>
<feature type="transmembrane region" description="Helical" evidence="1">
    <location>
        <begin position="6"/>
        <end position="31"/>
    </location>
</feature>
<feature type="transmembrane region" description="Helical" evidence="1">
    <location>
        <begin position="178"/>
        <end position="196"/>
    </location>
</feature>
<sequence length="286" mass="33349">MFIIIAFNNLLSISFSQIVLYINLYLLFSIFHSKKIGYKPDMILIYWRIAADVGYSFTVSIQKTYFLLLLCSNNFAVKNLSFYLLQASLIMGIVRATIALLLTLERFIAVFFPIIFHNNRRKIPIFLIICPILCHFLFDQYILFGFCGNVVDVPLDCDNFVCTFNECYQKYWETHDPVVFSLIETVSVLLFIRLFIWKNSKQRFCKVTQIALLDSLILLLFNIIPIFFYSYFSSTFAKVKFPLPTVSRNAGSVIESIILWRLLKHKKNVNMKNDNIGKFQSSVSMK</sequence>
<accession>Q9XTV7</accession>
<keyword evidence="1" id="KW-0812">Transmembrane</keyword>
<dbReference type="InParanoid" id="Q9XTV7"/>
<proteinExistence type="predicted"/>
<name>Q9XTV7_CAEEL</name>
<organism evidence="2 3">
    <name type="scientific">Caenorhabditis elegans</name>
    <dbReference type="NCBI Taxonomy" id="6239"/>
    <lineage>
        <taxon>Eukaryota</taxon>
        <taxon>Metazoa</taxon>
        <taxon>Ecdysozoa</taxon>
        <taxon>Nematoda</taxon>
        <taxon>Chromadorea</taxon>
        <taxon>Rhabditida</taxon>
        <taxon>Rhabditina</taxon>
        <taxon>Rhabditomorpha</taxon>
        <taxon>Rhabditoidea</taxon>
        <taxon>Rhabditidae</taxon>
        <taxon>Peloderinae</taxon>
        <taxon>Caenorhabditis</taxon>
    </lineage>
</organism>
<reference evidence="2 3" key="1">
    <citation type="journal article" date="1998" name="Science">
        <title>Genome sequence of the nematode C. elegans: a platform for investigating biology.</title>
        <authorList>
            <consortium name="The C. elegans sequencing consortium"/>
            <person name="Sulson J.E."/>
            <person name="Waterston R."/>
        </authorList>
    </citation>
    <scope>NUCLEOTIDE SEQUENCE [LARGE SCALE GENOMIC DNA]</scope>
    <source>
        <strain evidence="2 3">Bristol N2</strain>
    </source>
</reference>
<dbReference type="PaxDb" id="6239-F54B8.11"/>
<dbReference type="GeneID" id="186208"/>
<dbReference type="PIR" id="T22627">
    <property type="entry name" value="T22627"/>
</dbReference>
<protein>
    <submittedName>
        <fullName evidence="2">Serpentine Receptor, class BC (Class B-like)</fullName>
    </submittedName>
</protein>
<gene>
    <name evidence="2 4" type="primary">srbc-54</name>
    <name evidence="2" type="ORF">CELE_F54B8.11</name>
    <name evidence="4" type="ORF">F54B8.11</name>
</gene>
<keyword evidence="1" id="KW-0472">Membrane</keyword>
<dbReference type="GO" id="GO:1990075">
    <property type="term" value="C:periciliary membrane compartment"/>
    <property type="evidence" value="ECO:0000318"/>
    <property type="project" value="GO_Central"/>
</dbReference>
<dbReference type="CTD" id="186208"/>
<dbReference type="OrthoDB" id="5907691at2759"/>
<dbReference type="GO" id="GO:0007186">
    <property type="term" value="P:G protein-coupled receptor signaling pathway"/>
    <property type="evidence" value="ECO:0000318"/>
    <property type="project" value="GO_Central"/>
</dbReference>
<feature type="transmembrane region" description="Helical" evidence="1">
    <location>
        <begin position="125"/>
        <end position="146"/>
    </location>
</feature>
<feature type="transmembrane region" description="Helical" evidence="1">
    <location>
        <begin position="82"/>
        <end position="104"/>
    </location>
</feature>
<dbReference type="GO" id="GO:0097730">
    <property type="term" value="C:non-motile cilium"/>
    <property type="evidence" value="ECO:0000318"/>
    <property type="project" value="GO_Central"/>
</dbReference>
<dbReference type="Proteomes" id="UP000001940">
    <property type="component" value="Chromosome V"/>
</dbReference>
<evidence type="ECO:0000313" key="4">
    <source>
        <dbReference type="WormBase" id="F54B8.11"/>
    </source>
</evidence>
<keyword evidence="1" id="KW-1133">Transmembrane helix</keyword>
<dbReference type="GO" id="GO:0004930">
    <property type="term" value="F:G protein-coupled receptor activity"/>
    <property type="evidence" value="ECO:0000318"/>
    <property type="project" value="GO_Central"/>
</dbReference>
<dbReference type="PANTHER" id="PTHR46418:SF1">
    <property type="entry name" value="G-PROTEIN COUPLED RECEPTORS FAMILY 1 PROFILE DOMAIN-CONTAINING PROTEIN-RELATED"/>
    <property type="match status" value="1"/>
</dbReference>
<dbReference type="AGR" id="WB:WBGene00010025"/>
<dbReference type="SMR" id="Q9XTV7"/>
<evidence type="ECO:0000256" key="1">
    <source>
        <dbReference type="SAM" id="Phobius"/>
    </source>
</evidence>
<dbReference type="AlphaFoldDB" id="Q9XTV7"/>
<dbReference type="WormBase" id="F54B8.11">
    <property type="protein sequence ID" value="CE19889"/>
    <property type="gene ID" value="WBGene00010025"/>
    <property type="gene designation" value="srbc-54"/>
</dbReference>
<dbReference type="EMBL" id="BX284605">
    <property type="protein sequence ID" value="CAB07632.1"/>
    <property type="molecule type" value="Genomic_DNA"/>
</dbReference>
<dbReference type="RefSeq" id="NP_506957.1">
    <property type="nucleotide sequence ID" value="NM_074556.1"/>
</dbReference>
<dbReference type="HOGENOM" id="CLU_059075_0_1_1"/>
<dbReference type="Pfam" id="PF10316">
    <property type="entry name" value="7TM_GPCR_Srbc"/>
    <property type="match status" value="1"/>
</dbReference>
<dbReference type="InterPro" id="IPR019420">
    <property type="entry name" value="7TM_GPCR_serpentine_rcpt_Srbc"/>
</dbReference>
<feature type="transmembrane region" description="Helical" evidence="1">
    <location>
        <begin position="216"/>
        <end position="234"/>
    </location>
</feature>
<keyword evidence="3" id="KW-1185">Reference proteome</keyword>
<feature type="transmembrane region" description="Helical" evidence="1">
    <location>
        <begin position="43"/>
        <end position="62"/>
    </location>
</feature>
<dbReference type="UCSC" id="F54B8.11">
    <property type="organism name" value="c. elegans"/>
</dbReference>
<evidence type="ECO:0000313" key="2">
    <source>
        <dbReference type="EMBL" id="CAB07632.1"/>
    </source>
</evidence>